<keyword evidence="5 7" id="KW-0472">Membrane</keyword>
<evidence type="ECO:0000256" key="3">
    <source>
        <dbReference type="ARBA" id="ARBA00022692"/>
    </source>
</evidence>
<dbReference type="PANTHER" id="PTHR30213">
    <property type="entry name" value="INNER MEMBRANE PROTEIN YHJD"/>
    <property type="match status" value="1"/>
</dbReference>
<gene>
    <name evidence="8" type="ORF">H9871_02615</name>
</gene>
<keyword evidence="2" id="KW-1003">Cell membrane</keyword>
<feature type="transmembrane region" description="Helical" evidence="7">
    <location>
        <begin position="12"/>
        <end position="41"/>
    </location>
</feature>
<sequence>KRGLAEAKADQVPLLGAGVAFFGFLALFPSIIALATLYGFFADPSVIAEQVNSLTALPEQVRQLITDQVENQNQSALGWSAIVSIAIAAFSASGGVNNLMTAINFAYDEEDTQNFIKKRAVALLMTVCAVVFLAIMLALVTAVPPLLNSLLGENPVLRFVLQAARWILLAVLIIVALAILYRVAPQRDAPKMKWVSVGAVVATILWLLASVGFSFYVSNFGNYAATYGVFAGVIVLLFWLWITSYAILLGAELNAEAEKQTARDTTRGPDEPKGQRDAVKADAGPGD</sequence>
<feature type="transmembrane region" description="Helical" evidence="7">
    <location>
        <begin position="229"/>
        <end position="251"/>
    </location>
</feature>
<keyword evidence="3 7" id="KW-0812">Transmembrane</keyword>
<feature type="transmembrane region" description="Helical" evidence="7">
    <location>
        <begin position="195"/>
        <end position="217"/>
    </location>
</feature>
<dbReference type="EMBL" id="DXGD01000096">
    <property type="protein sequence ID" value="HIW99015.1"/>
    <property type="molecule type" value="Genomic_DNA"/>
</dbReference>
<evidence type="ECO:0000256" key="4">
    <source>
        <dbReference type="ARBA" id="ARBA00022989"/>
    </source>
</evidence>
<feature type="region of interest" description="Disordered" evidence="6">
    <location>
        <begin position="259"/>
        <end position="287"/>
    </location>
</feature>
<feature type="transmembrane region" description="Helical" evidence="7">
    <location>
        <begin position="120"/>
        <end position="143"/>
    </location>
</feature>
<comment type="subcellular location">
    <subcellularLocation>
        <location evidence="1">Cell membrane</location>
        <topology evidence="1">Multi-pass membrane protein</topology>
    </subcellularLocation>
</comment>
<dbReference type="InterPro" id="IPR017039">
    <property type="entry name" value="Virul_fac_BrkB"/>
</dbReference>
<evidence type="ECO:0000256" key="7">
    <source>
        <dbReference type="SAM" id="Phobius"/>
    </source>
</evidence>
<evidence type="ECO:0000256" key="5">
    <source>
        <dbReference type="ARBA" id="ARBA00023136"/>
    </source>
</evidence>
<protein>
    <submittedName>
        <fullName evidence="8">YihY/virulence factor BrkB family protein</fullName>
    </submittedName>
</protein>
<evidence type="ECO:0000256" key="1">
    <source>
        <dbReference type="ARBA" id="ARBA00004651"/>
    </source>
</evidence>
<feature type="compositionally biased region" description="Basic and acidic residues" evidence="6">
    <location>
        <begin position="259"/>
        <end position="280"/>
    </location>
</feature>
<name>A0A9D1S1H8_9MICC</name>
<dbReference type="NCBIfam" id="TIGR00765">
    <property type="entry name" value="yihY_not_rbn"/>
    <property type="match status" value="1"/>
</dbReference>
<reference evidence="8" key="2">
    <citation type="submission" date="2021-04" db="EMBL/GenBank/DDBJ databases">
        <authorList>
            <person name="Gilroy R."/>
        </authorList>
    </citation>
    <scope>NUCLEOTIDE SEQUENCE</scope>
    <source>
        <strain evidence="8">ChiHejej3B27-3195</strain>
    </source>
</reference>
<feature type="transmembrane region" description="Helical" evidence="7">
    <location>
        <begin position="76"/>
        <end position="99"/>
    </location>
</feature>
<dbReference type="GO" id="GO:0005886">
    <property type="term" value="C:plasma membrane"/>
    <property type="evidence" value="ECO:0007669"/>
    <property type="project" value="UniProtKB-SubCell"/>
</dbReference>
<keyword evidence="4 7" id="KW-1133">Transmembrane helix</keyword>
<evidence type="ECO:0000313" key="8">
    <source>
        <dbReference type="EMBL" id="HIW99015.1"/>
    </source>
</evidence>
<dbReference type="AlphaFoldDB" id="A0A9D1S1H8"/>
<evidence type="ECO:0000256" key="6">
    <source>
        <dbReference type="SAM" id="MobiDB-lite"/>
    </source>
</evidence>
<accession>A0A9D1S1H8</accession>
<evidence type="ECO:0000256" key="2">
    <source>
        <dbReference type="ARBA" id="ARBA00022475"/>
    </source>
</evidence>
<proteinExistence type="predicted"/>
<evidence type="ECO:0000313" key="9">
    <source>
        <dbReference type="Proteomes" id="UP000824151"/>
    </source>
</evidence>
<organism evidence="8 9">
    <name type="scientific">Candidatus Nesterenkonia stercoripullorum</name>
    <dbReference type="NCBI Taxonomy" id="2838701"/>
    <lineage>
        <taxon>Bacteria</taxon>
        <taxon>Bacillati</taxon>
        <taxon>Actinomycetota</taxon>
        <taxon>Actinomycetes</taxon>
        <taxon>Micrococcales</taxon>
        <taxon>Micrococcaceae</taxon>
        <taxon>Nesterenkonia</taxon>
    </lineage>
</organism>
<dbReference type="Proteomes" id="UP000824151">
    <property type="component" value="Unassembled WGS sequence"/>
</dbReference>
<dbReference type="PANTHER" id="PTHR30213:SF0">
    <property type="entry name" value="UPF0761 MEMBRANE PROTEIN YIHY"/>
    <property type="match status" value="1"/>
</dbReference>
<comment type="caution">
    <text evidence="8">The sequence shown here is derived from an EMBL/GenBank/DDBJ whole genome shotgun (WGS) entry which is preliminary data.</text>
</comment>
<feature type="transmembrane region" description="Helical" evidence="7">
    <location>
        <begin position="163"/>
        <end position="183"/>
    </location>
</feature>
<dbReference type="Pfam" id="PF03631">
    <property type="entry name" value="Virul_fac_BrkB"/>
    <property type="match status" value="1"/>
</dbReference>
<dbReference type="PIRSF" id="PIRSF035875">
    <property type="entry name" value="RNase_BN"/>
    <property type="match status" value="1"/>
</dbReference>
<reference evidence="8" key="1">
    <citation type="journal article" date="2021" name="PeerJ">
        <title>Extensive microbial diversity within the chicken gut microbiome revealed by metagenomics and culture.</title>
        <authorList>
            <person name="Gilroy R."/>
            <person name="Ravi A."/>
            <person name="Getino M."/>
            <person name="Pursley I."/>
            <person name="Horton D.L."/>
            <person name="Alikhan N.F."/>
            <person name="Baker D."/>
            <person name="Gharbi K."/>
            <person name="Hall N."/>
            <person name="Watson M."/>
            <person name="Adriaenssens E.M."/>
            <person name="Foster-Nyarko E."/>
            <person name="Jarju S."/>
            <person name="Secka A."/>
            <person name="Antonio M."/>
            <person name="Oren A."/>
            <person name="Chaudhuri R.R."/>
            <person name="La Ragione R."/>
            <person name="Hildebrand F."/>
            <person name="Pallen M.J."/>
        </authorList>
    </citation>
    <scope>NUCLEOTIDE SEQUENCE</scope>
    <source>
        <strain evidence="8">ChiHejej3B27-3195</strain>
    </source>
</reference>
<feature type="non-terminal residue" evidence="8">
    <location>
        <position position="1"/>
    </location>
</feature>